<feature type="non-terminal residue" evidence="2">
    <location>
        <position position="1"/>
    </location>
</feature>
<dbReference type="OrthoDB" id="1432452at2759"/>
<name>A0A371FW79_MUCPR</name>
<accession>A0A371FW79</accession>
<dbReference type="Proteomes" id="UP000257109">
    <property type="component" value="Unassembled WGS sequence"/>
</dbReference>
<dbReference type="EMBL" id="QJKJ01007597">
    <property type="protein sequence ID" value="RDX82617.1"/>
    <property type="molecule type" value="Genomic_DNA"/>
</dbReference>
<evidence type="ECO:0000313" key="3">
    <source>
        <dbReference type="Proteomes" id="UP000257109"/>
    </source>
</evidence>
<dbReference type="AlphaFoldDB" id="A0A371FW79"/>
<sequence length="320" mass="37556">MWHTLALSYKGTTTSKRFQDKYACTLWRPQVTTFKVSKDLKKLPMEELLGTFKVHEIELNKDEGQRKGSTSKAFKAKESCEEIFEEKGSNEDQLSFISIKIHSIWKHKGGSKWKRSSKRYNKEVKDKSQVMCYESKKLGHFKSKCPNLEKENEKEKRKPFFKKKKKDLDPCSSKEEDEEDNLCLMAKTVSENKDNEEKENELLKKENESLEEEKAKDLYKVNASEVNEQKEVINLRQSLAKFVNGSENLKKVIKYNKHPYDKTGLGYDKEKDLKDKSTTHCINCRKFGHLSYDWKDLQKGPSKPSITNNKEPNKIWYLRT</sequence>
<dbReference type="GO" id="GO:0003676">
    <property type="term" value="F:nucleic acid binding"/>
    <property type="evidence" value="ECO:0007669"/>
    <property type="project" value="InterPro"/>
</dbReference>
<dbReference type="InterPro" id="IPR036875">
    <property type="entry name" value="Znf_CCHC_sf"/>
</dbReference>
<comment type="caution">
    <text evidence="2">The sequence shown here is derived from an EMBL/GenBank/DDBJ whole genome shotgun (WGS) entry which is preliminary data.</text>
</comment>
<feature type="compositionally biased region" description="Basic and acidic residues" evidence="1">
    <location>
        <begin position="190"/>
        <end position="209"/>
    </location>
</feature>
<protein>
    <recommendedName>
        <fullName evidence="4">CCHC-type domain-containing protein</fullName>
    </recommendedName>
</protein>
<reference evidence="2" key="1">
    <citation type="submission" date="2018-05" db="EMBL/GenBank/DDBJ databases">
        <title>Draft genome of Mucuna pruriens seed.</title>
        <authorList>
            <person name="Nnadi N.E."/>
            <person name="Vos R."/>
            <person name="Hasami M.H."/>
            <person name="Devisetty U.K."/>
            <person name="Aguiy J.C."/>
        </authorList>
    </citation>
    <scope>NUCLEOTIDE SEQUENCE [LARGE SCALE GENOMIC DNA]</scope>
    <source>
        <strain evidence="2">JCA_2017</strain>
    </source>
</reference>
<evidence type="ECO:0000313" key="2">
    <source>
        <dbReference type="EMBL" id="RDX82617.1"/>
    </source>
</evidence>
<gene>
    <name evidence="2" type="ORF">CR513_36573</name>
</gene>
<dbReference type="GO" id="GO:0008270">
    <property type="term" value="F:zinc ion binding"/>
    <property type="evidence" value="ECO:0007669"/>
    <property type="project" value="InterPro"/>
</dbReference>
<dbReference type="SUPFAM" id="SSF57756">
    <property type="entry name" value="Retrovirus zinc finger-like domains"/>
    <property type="match status" value="1"/>
</dbReference>
<keyword evidence="3" id="KW-1185">Reference proteome</keyword>
<feature type="compositionally biased region" description="Basic and acidic residues" evidence="1">
    <location>
        <begin position="148"/>
        <end position="158"/>
    </location>
</feature>
<evidence type="ECO:0008006" key="4">
    <source>
        <dbReference type="Google" id="ProtNLM"/>
    </source>
</evidence>
<feature type="region of interest" description="Disordered" evidence="1">
    <location>
        <begin position="189"/>
        <end position="209"/>
    </location>
</feature>
<proteinExistence type="predicted"/>
<evidence type="ECO:0000256" key="1">
    <source>
        <dbReference type="SAM" id="MobiDB-lite"/>
    </source>
</evidence>
<organism evidence="2 3">
    <name type="scientific">Mucuna pruriens</name>
    <name type="common">Velvet bean</name>
    <name type="synonym">Dolichos pruriens</name>
    <dbReference type="NCBI Taxonomy" id="157652"/>
    <lineage>
        <taxon>Eukaryota</taxon>
        <taxon>Viridiplantae</taxon>
        <taxon>Streptophyta</taxon>
        <taxon>Embryophyta</taxon>
        <taxon>Tracheophyta</taxon>
        <taxon>Spermatophyta</taxon>
        <taxon>Magnoliopsida</taxon>
        <taxon>eudicotyledons</taxon>
        <taxon>Gunneridae</taxon>
        <taxon>Pentapetalae</taxon>
        <taxon>rosids</taxon>
        <taxon>fabids</taxon>
        <taxon>Fabales</taxon>
        <taxon>Fabaceae</taxon>
        <taxon>Papilionoideae</taxon>
        <taxon>50 kb inversion clade</taxon>
        <taxon>NPAAA clade</taxon>
        <taxon>indigoferoid/millettioid clade</taxon>
        <taxon>Phaseoleae</taxon>
        <taxon>Mucuna</taxon>
    </lineage>
</organism>
<feature type="region of interest" description="Disordered" evidence="1">
    <location>
        <begin position="148"/>
        <end position="175"/>
    </location>
</feature>